<protein>
    <submittedName>
        <fullName evidence="1">Uncharacterized protein</fullName>
    </submittedName>
</protein>
<gene>
    <name evidence="1" type="ORF">Tci_926589</name>
</gene>
<accession>A0A699X7Z2</accession>
<dbReference type="AlphaFoldDB" id="A0A699X7Z2"/>
<comment type="caution">
    <text evidence="1">The sequence shown here is derived from an EMBL/GenBank/DDBJ whole genome shotgun (WGS) entry which is preliminary data.</text>
</comment>
<evidence type="ECO:0000313" key="1">
    <source>
        <dbReference type="EMBL" id="GFD54620.1"/>
    </source>
</evidence>
<feature type="non-terminal residue" evidence="1">
    <location>
        <position position="1"/>
    </location>
</feature>
<dbReference type="EMBL" id="BKCJ011808101">
    <property type="protein sequence ID" value="GFD54620.1"/>
    <property type="molecule type" value="Genomic_DNA"/>
</dbReference>
<organism evidence="1">
    <name type="scientific">Tanacetum cinerariifolium</name>
    <name type="common">Dalmatian daisy</name>
    <name type="synonym">Chrysanthemum cinerariifolium</name>
    <dbReference type="NCBI Taxonomy" id="118510"/>
    <lineage>
        <taxon>Eukaryota</taxon>
        <taxon>Viridiplantae</taxon>
        <taxon>Streptophyta</taxon>
        <taxon>Embryophyta</taxon>
        <taxon>Tracheophyta</taxon>
        <taxon>Spermatophyta</taxon>
        <taxon>Magnoliopsida</taxon>
        <taxon>eudicotyledons</taxon>
        <taxon>Gunneridae</taxon>
        <taxon>Pentapetalae</taxon>
        <taxon>asterids</taxon>
        <taxon>campanulids</taxon>
        <taxon>Asterales</taxon>
        <taxon>Asteraceae</taxon>
        <taxon>Asteroideae</taxon>
        <taxon>Anthemideae</taxon>
        <taxon>Anthemidinae</taxon>
        <taxon>Tanacetum</taxon>
    </lineage>
</organism>
<sequence length="59" mass="6385">QGQFVAHEDVFCHRQIGDQRQLLVDDDDPGGLGFADGLGFERLAVPDDFAVPGAMGIDR</sequence>
<reference evidence="1" key="1">
    <citation type="journal article" date="2019" name="Sci. Rep.">
        <title>Draft genome of Tanacetum cinerariifolium, the natural source of mosquito coil.</title>
        <authorList>
            <person name="Yamashiro T."/>
            <person name="Shiraishi A."/>
            <person name="Satake H."/>
            <person name="Nakayama K."/>
        </authorList>
    </citation>
    <scope>NUCLEOTIDE SEQUENCE</scope>
</reference>
<name>A0A699X7Z2_TANCI</name>
<proteinExistence type="predicted"/>